<evidence type="ECO:0000313" key="3">
    <source>
        <dbReference type="Proteomes" id="UP000001357"/>
    </source>
</evidence>
<organism evidence="2 3">
    <name type="scientific">Monosiga brevicollis</name>
    <name type="common">Choanoflagellate</name>
    <dbReference type="NCBI Taxonomy" id="81824"/>
    <lineage>
        <taxon>Eukaryota</taxon>
        <taxon>Choanoflagellata</taxon>
        <taxon>Craspedida</taxon>
        <taxon>Salpingoecidae</taxon>
        <taxon>Monosiga</taxon>
    </lineage>
</organism>
<reference evidence="2 3" key="1">
    <citation type="journal article" date="2008" name="Nature">
        <title>The genome of the choanoflagellate Monosiga brevicollis and the origin of metazoans.</title>
        <authorList>
            <consortium name="JGI Sequencing"/>
            <person name="King N."/>
            <person name="Westbrook M.J."/>
            <person name="Young S.L."/>
            <person name="Kuo A."/>
            <person name="Abedin M."/>
            <person name="Chapman J."/>
            <person name="Fairclough S."/>
            <person name="Hellsten U."/>
            <person name="Isogai Y."/>
            <person name="Letunic I."/>
            <person name="Marr M."/>
            <person name="Pincus D."/>
            <person name="Putnam N."/>
            <person name="Rokas A."/>
            <person name="Wright K.J."/>
            <person name="Zuzow R."/>
            <person name="Dirks W."/>
            <person name="Good M."/>
            <person name="Goodstein D."/>
            <person name="Lemons D."/>
            <person name="Li W."/>
            <person name="Lyons J.B."/>
            <person name="Morris A."/>
            <person name="Nichols S."/>
            <person name="Richter D.J."/>
            <person name="Salamov A."/>
            <person name="Bork P."/>
            <person name="Lim W.A."/>
            <person name="Manning G."/>
            <person name="Miller W.T."/>
            <person name="McGinnis W."/>
            <person name="Shapiro H."/>
            <person name="Tjian R."/>
            <person name="Grigoriev I.V."/>
            <person name="Rokhsar D."/>
        </authorList>
    </citation>
    <scope>NUCLEOTIDE SEQUENCE [LARGE SCALE GENOMIC DNA]</scope>
    <source>
        <strain evidence="3">MX1 / ATCC 50154</strain>
    </source>
</reference>
<feature type="region of interest" description="Disordered" evidence="1">
    <location>
        <begin position="328"/>
        <end position="397"/>
    </location>
</feature>
<sequence length="533" mass="59247">MAEDGSNTLAPPPSDGDEHNKQVRFSDMLEEYEPSDLGRKGPRAPAATTSSPQQVKPAAEATASALVGRLNLAAIISSLPADMSGGGGGGKISEEDASGTNASDLPPTHDEEHLSVAATTTPSNHTKAGDAVETDGTALPIVTTSSQDPHEGIQAPSEPASTSAPLPQQQQPVTASSAPPPEEQAPPTTMTANAEAATASQEPDMSERESVVIARGGKIEVVDADAVTVHPELRFEDHEEDADDSAPLTRAARAPPRPLRAQSARPHRSRPTPAQTSDRPRPASAAQPRSHTRIAHTASFTGPGKGLHRFASEEARDAFEAWYARKQRSMRDTLRANSSSDPEAERQRQLESQRSFEAWRRRKDEEEREERRRQRQREDRRNPAHSRAASASTQQANRAYHEWLQRKRSETKQAQLEQQIRQQLLDESQDLLTERETLVQSAVQDWLSRKRYQEQLEKEQLKERLREERREMQRIKQSLARTWTTPSRGESRTSTTFDASFRLQQRDERIRSHRNPSLSSSPKSFKPNRLKTM</sequence>
<evidence type="ECO:0008006" key="4">
    <source>
        <dbReference type="Google" id="ProtNLM"/>
    </source>
</evidence>
<feature type="compositionally biased region" description="Basic and acidic residues" evidence="1">
    <location>
        <begin position="357"/>
        <end position="382"/>
    </location>
</feature>
<feature type="compositionally biased region" description="Low complexity" evidence="1">
    <location>
        <begin position="185"/>
        <end position="199"/>
    </location>
</feature>
<dbReference type="EMBL" id="CH991543">
    <property type="protein sequence ID" value="EDQ93121.1"/>
    <property type="molecule type" value="Genomic_DNA"/>
</dbReference>
<proteinExistence type="predicted"/>
<feature type="compositionally biased region" description="Polar residues" evidence="1">
    <location>
        <begin position="159"/>
        <end position="173"/>
    </location>
</feature>
<accession>A9UQX4</accession>
<gene>
    <name evidence="2" type="ORF">MONBRDRAFT_22554</name>
</gene>
<protein>
    <recommendedName>
        <fullName evidence="4">Coiled-coil domain-containing protein 181</fullName>
    </recommendedName>
</protein>
<evidence type="ECO:0000256" key="1">
    <source>
        <dbReference type="SAM" id="MobiDB-lite"/>
    </source>
</evidence>
<feature type="compositionally biased region" description="Polar residues" evidence="1">
    <location>
        <begin position="476"/>
        <end position="498"/>
    </location>
</feature>
<dbReference type="InParanoid" id="A9UQX4"/>
<evidence type="ECO:0000313" key="2">
    <source>
        <dbReference type="EMBL" id="EDQ93121.1"/>
    </source>
</evidence>
<feature type="compositionally biased region" description="Polar residues" evidence="1">
    <location>
        <begin position="117"/>
        <end position="126"/>
    </location>
</feature>
<keyword evidence="3" id="KW-1185">Reference proteome</keyword>
<dbReference type="AlphaFoldDB" id="A9UQX4"/>
<dbReference type="KEGG" id="mbr:MONBRDRAFT_22554"/>
<feature type="region of interest" description="Disordered" evidence="1">
    <location>
        <begin position="1"/>
        <end position="61"/>
    </location>
</feature>
<dbReference type="Proteomes" id="UP000001357">
    <property type="component" value="Unassembled WGS sequence"/>
</dbReference>
<feature type="compositionally biased region" description="Low complexity" evidence="1">
    <location>
        <begin position="245"/>
        <end position="264"/>
    </location>
</feature>
<dbReference type="GeneID" id="5887536"/>
<feature type="compositionally biased region" description="Low complexity" evidence="1">
    <location>
        <begin position="516"/>
        <end position="525"/>
    </location>
</feature>
<name>A9UQX4_MONBE</name>
<dbReference type="RefSeq" id="XP_001742883.1">
    <property type="nucleotide sequence ID" value="XM_001742831.1"/>
</dbReference>
<feature type="region of interest" description="Disordered" evidence="1">
    <location>
        <begin position="79"/>
        <end position="312"/>
    </location>
</feature>
<feature type="region of interest" description="Disordered" evidence="1">
    <location>
        <begin position="476"/>
        <end position="533"/>
    </location>
</feature>